<dbReference type="SUPFAM" id="SSF57756">
    <property type="entry name" value="Retrovirus zinc finger-like domains"/>
    <property type="match status" value="1"/>
</dbReference>
<sequence length="78" mass="9481">STSGNDFQHHCKGMIRQQDKEAILFEDYSNVREKIKRKRVCYRYGSEDHIVYNCKEVKKCYRYNRSGHLARNCHIYDF</sequence>
<dbReference type="Gene3D" id="4.10.60.10">
    <property type="entry name" value="Zinc finger, CCHC-type"/>
    <property type="match status" value="1"/>
</dbReference>
<dbReference type="Proteomes" id="UP000789759">
    <property type="component" value="Unassembled WGS sequence"/>
</dbReference>
<reference evidence="1" key="1">
    <citation type="submission" date="2021-06" db="EMBL/GenBank/DDBJ databases">
        <authorList>
            <person name="Kallberg Y."/>
            <person name="Tangrot J."/>
            <person name="Rosling A."/>
        </authorList>
    </citation>
    <scope>NUCLEOTIDE SEQUENCE</scope>
    <source>
        <strain evidence="1">FL966</strain>
    </source>
</reference>
<proteinExistence type="predicted"/>
<comment type="caution">
    <text evidence="1">The sequence shown here is derived from an EMBL/GenBank/DDBJ whole genome shotgun (WGS) entry which is preliminary data.</text>
</comment>
<keyword evidence="2" id="KW-1185">Reference proteome</keyword>
<dbReference type="GO" id="GO:0008270">
    <property type="term" value="F:zinc ion binding"/>
    <property type="evidence" value="ECO:0007669"/>
    <property type="project" value="InterPro"/>
</dbReference>
<accession>A0A9N9KE42</accession>
<evidence type="ECO:0000313" key="1">
    <source>
        <dbReference type="EMBL" id="CAG8823210.1"/>
    </source>
</evidence>
<feature type="non-terminal residue" evidence="1">
    <location>
        <position position="1"/>
    </location>
</feature>
<name>A0A9N9KE42_9GLOM</name>
<dbReference type="AlphaFoldDB" id="A0A9N9KE42"/>
<evidence type="ECO:0000313" key="2">
    <source>
        <dbReference type="Proteomes" id="UP000789759"/>
    </source>
</evidence>
<dbReference type="EMBL" id="CAJVQA010052682">
    <property type="protein sequence ID" value="CAG8823210.1"/>
    <property type="molecule type" value="Genomic_DNA"/>
</dbReference>
<dbReference type="InterPro" id="IPR036875">
    <property type="entry name" value="Znf_CCHC_sf"/>
</dbReference>
<dbReference type="GO" id="GO:0003676">
    <property type="term" value="F:nucleic acid binding"/>
    <property type="evidence" value="ECO:0007669"/>
    <property type="project" value="InterPro"/>
</dbReference>
<gene>
    <name evidence="1" type="ORF">CPELLU_LOCUS19891</name>
</gene>
<organism evidence="1 2">
    <name type="scientific">Cetraspora pellucida</name>
    <dbReference type="NCBI Taxonomy" id="1433469"/>
    <lineage>
        <taxon>Eukaryota</taxon>
        <taxon>Fungi</taxon>
        <taxon>Fungi incertae sedis</taxon>
        <taxon>Mucoromycota</taxon>
        <taxon>Glomeromycotina</taxon>
        <taxon>Glomeromycetes</taxon>
        <taxon>Diversisporales</taxon>
        <taxon>Gigasporaceae</taxon>
        <taxon>Cetraspora</taxon>
    </lineage>
</organism>
<protein>
    <submittedName>
        <fullName evidence="1">23677_t:CDS:1</fullName>
    </submittedName>
</protein>